<dbReference type="EMBL" id="CAJNNW010017404">
    <property type="protein sequence ID" value="CAE8660895.1"/>
    <property type="molecule type" value="Genomic_DNA"/>
</dbReference>
<sequence>MGCSSSIKAQVCPMDFPSVEGASSSVNGDSGRGSSKVSSLGNSGRGSSRVSSGFEVQLAWQGDDMQKMDSFQGTPKASPGEVNLMDDADETIEFEIKTLQVQPLANSQVPCDYLKAELNELEEFNNMKVVPEPEDLQTFNTLNFEPESKEPNRKRTVAPCAPSQRRYLKTLEKSLRCFQKNPGVLEGLALSRRRLFDQRAQGEEAMILIQEAAHQEFLVD</sequence>
<evidence type="ECO:0000313" key="2">
    <source>
        <dbReference type="EMBL" id="CAE8660895.1"/>
    </source>
</evidence>
<feature type="compositionally biased region" description="Polar residues" evidence="1">
    <location>
        <begin position="21"/>
        <end position="36"/>
    </location>
</feature>
<dbReference type="AlphaFoldDB" id="A0A813J070"/>
<protein>
    <submittedName>
        <fullName evidence="2">Uncharacterized protein</fullName>
    </submittedName>
</protein>
<dbReference type="Proteomes" id="UP000626109">
    <property type="component" value="Unassembled WGS sequence"/>
</dbReference>
<feature type="compositionally biased region" description="Low complexity" evidence="1">
    <location>
        <begin position="37"/>
        <end position="53"/>
    </location>
</feature>
<comment type="caution">
    <text evidence="2">The sequence shown here is derived from an EMBL/GenBank/DDBJ whole genome shotgun (WGS) entry which is preliminary data.</text>
</comment>
<feature type="region of interest" description="Disordered" evidence="1">
    <location>
        <begin position="14"/>
        <end position="54"/>
    </location>
</feature>
<evidence type="ECO:0000313" key="3">
    <source>
        <dbReference type="Proteomes" id="UP000626109"/>
    </source>
</evidence>
<gene>
    <name evidence="2" type="ORF">PGLA2088_LOCUS14321</name>
</gene>
<name>A0A813J070_POLGL</name>
<proteinExistence type="predicted"/>
<evidence type="ECO:0000256" key="1">
    <source>
        <dbReference type="SAM" id="MobiDB-lite"/>
    </source>
</evidence>
<organism evidence="2 3">
    <name type="scientific">Polarella glacialis</name>
    <name type="common">Dinoflagellate</name>
    <dbReference type="NCBI Taxonomy" id="89957"/>
    <lineage>
        <taxon>Eukaryota</taxon>
        <taxon>Sar</taxon>
        <taxon>Alveolata</taxon>
        <taxon>Dinophyceae</taxon>
        <taxon>Suessiales</taxon>
        <taxon>Suessiaceae</taxon>
        <taxon>Polarella</taxon>
    </lineage>
</organism>
<reference evidence="2" key="1">
    <citation type="submission" date="2021-02" db="EMBL/GenBank/DDBJ databases">
        <authorList>
            <person name="Dougan E. K."/>
            <person name="Rhodes N."/>
            <person name="Thang M."/>
            <person name="Chan C."/>
        </authorList>
    </citation>
    <scope>NUCLEOTIDE SEQUENCE</scope>
</reference>
<accession>A0A813J070</accession>